<evidence type="ECO:0000256" key="6">
    <source>
        <dbReference type="HAMAP-Rule" id="MF_00337"/>
    </source>
</evidence>
<dbReference type="HAMAP" id="MF_00337">
    <property type="entry name" value="Exonuc_7_S"/>
    <property type="match status" value="1"/>
</dbReference>
<reference evidence="8 9" key="1">
    <citation type="submission" date="2021-04" db="EMBL/GenBank/DDBJ databases">
        <authorList>
            <person name="Pira H."/>
            <person name="Risdian C."/>
            <person name="Wink J."/>
        </authorList>
    </citation>
    <scope>NUCLEOTIDE SEQUENCE [LARGE SCALE GENOMIC DNA]</scope>
    <source>
        <strain evidence="8 9">WH53</strain>
    </source>
</reference>
<comment type="subunit">
    <text evidence="6">Heterooligomer composed of large and small subunits.</text>
</comment>
<keyword evidence="9" id="KW-1185">Reference proteome</keyword>
<keyword evidence="7" id="KW-0175">Coiled coil</keyword>
<dbReference type="EMBL" id="JAGSOY010000045">
    <property type="protein sequence ID" value="MBU2712677.1"/>
    <property type="molecule type" value="Genomic_DNA"/>
</dbReference>
<dbReference type="InterPro" id="IPR003761">
    <property type="entry name" value="Exonuc_VII_S"/>
</dbReference>
<comment type="caution">
    <text evidence="8">The sequence shown here is derived from an EMBL/GenBank/DDBJ whole genome shotgun (WGS) entry which is preliminary data.</text>
</comment>
<dbReference type="InterPro" id="IPR037004">
    <property type="entry name" value="Exonuc_VII_ssu_sf"/>
</dbReference>
<dbReference type="NCBIfam" id="TIGR01280">
    <property type="entry name" value="xseB"/>
    <property type="match status" value="1"/>
</dbReference>
<keyword evidence="3 6" id="KW-0540">Nuclease</keyword>
<dbReference type="PANTHER" id="PTHR34137:SF1">
    <property type="entry name" value="EXODEOXYRIBONUCLEASE 7 SMALL SUBUNIT"/>
    <property type="match status" value="1"/>
</dbReference>
<comment type="function">
    <text evidence="6">Bidirectionally degrades single-stranded DNA into large acid-insoluble oligonucleotides, which are then degraded further into small acid-soluble oligonucleotides.</text>
</comment>
<dbReference type="PIRSF" id="PIRSF006488">
    <property type="entry name" value="Exonuc_VII_S"/>
    <property type="match status" value="1"/>
</dbReference>
<dbReference type="RefSeq" id="WP_215820905.1">
    <property type="nucleotide sequence ID" value="NZ_JAGSOY010000045.1"/>
</dbReference>
<evidence type="ECO:0000256" key="5">
    <source>
        <dbReference type="ARBA" id="ARBA00022839"/>
    </source>
</evidence>
<feature type="coiled-coil region" evidence="7">
    <location>
        <begin position="7"/>
        <end position="72"/>
    </location>
</feature>
<gene>
    <name evidence="6" type="primary">xseB</name>
    <name evidence="8" type="ORF">KCG35_16535</name>
</gene>
<protein>
    <recommendedName>
        <fullName evidence="6">Exodeoxyribonuclease 7 small subunit</fullName>
        <ecNumber evidence="6">3.1.11.6</ecNumber>
    </recommendedName>
    <alternativeName>
        <fullName evidence="6">Exodeoxyribonuclease VII small subunit</fullName>
        <shortName evidence="6">Exonuclease VII small subunit</shortName>
    </alternativeName>
</protein>
<dbReference type="EC" id="3.1.11.6" evidence="6"/>
<keyword evidence="5 6" id="KW-0269">Exonuclease</keyword>
<comment type="catalytic activity">
    <reaction evidence="6">
        <text>Exonucleolytic cleavage in either 5'- to 3'- or 3'- to 5'-direction to yield nucleoside 5'-phosphates.</text>
        <dbReference type="EC" id="3.1.11.6"/>
    </reaction>
</comment>
<evidence type="ECO:0000256" key="4">
    <source>
        <dbReference type="ARBA" id="ARBA00022801"/>
    </source>
</evidence>
<evidence type="ECO:0000313" key="9">
    <source>
        <dbReference type="Proteomes" id="UP000690515"/>
    </source>
</evidence>
<dbReference type="GO" id="GO:0008855">
    <property type="term" value="F:exodeoxyribonuclease VII activity"/>
    <property type="evidence" value="ECO:0007669"/>
    <property type="project" value="UniProtKB-EC"/>
</dbReference>
<dbReference type="Pfam" id="PF02609">
    <property type="entry name" value="Exonuc_VII_S"/>
    <property type="match status" value="1"/>
</dbReference>
<dbReference type="Gene3D" id="1.10.287.1040">
    <property type="entry name" value="Exonuclease VII, small subunit"/>
    <property type="match status" value="1"/>
</dbReference>
<evidence type="ECO:0000256" key="1">
    <source>
        <dbReference type="ARBA" id="ARBA00009998"/>
    </source>
</evidence>
<evidence type="ECO:0000256" key="3">
    <source>
        <dbReference type="ARBA" id="ARBA00022722"/>
    </source>
</evidence>
<keyword evidence="2 6" id="KW-0963">Cytoplasm</keyword>
<proteinExistence type="inferred from homology"/>
<comment type="similarity">
    <text evidence="1 6">Belongs to the XseB family.</text>
</comment>
<evidence type="ECO:0000313" key="8">
    <source>
        <dbReference type="EMBL" id="MBU2712677.1"/>
    </source>
</evidence>
<comment type="subcellular location">
    <subcellularLocation>
        <location evidence="6">Cytoplasm</location>
    </subcellularLocation>
</comment>
<organism evidence="8 9">
    <name type="scientific">Zooshikella harenae</name>
    <dbReference type="NCBI Taxonomy" id="2827238"/>
    <lineage>
        <taxon>Bacteria</taxon>
        <taxon>Pseudomonadati</taxon>
        <taxon>Pseudomonadota</taxon>
        <taxon>Gammaproteobacteria</taxon>
        <taxon>Oceanospirillales</taxon>
        <taxon>Zooshikellaceae</taxon>
        <taxon>Zooshikella</taxon>
    </lineage>
</organism>
<dbReference type="SUPFAM" id="SSF116842">
    <property type="entry name" value="XseB-like"/>
    <property type="match status" value="1"/>
</dbReference>
<evidence type="ECO:0000256" key="7">
    <source>
        <dbReference type="SAM" id="Coils"/>
    </source>
</evidence>
<name>A0ABS5ZI45_9GAMM</name>
<dbReference type="Proteomes" id="UP000690515">
    <property type="component" value="Unassembled WGS sequence"/>
</dbReference>
<accession>A0ABS5ZI45</accession>
<keyword evidence="4 6" id="KW-0378">Hydrolase</keyword>
<sequence length="81" mass="9263">MPRKKQALNFEQSLQALEKLVEQLESGELSLEESLQTFEQGIKLTRQCQEALKEAEQKVQLLVEKNNSLSTQPFAEEDDAQ</sequence>
<dbReference type="PANTHER" id="PTHR34137">
    <property type="entry name" value="EXODEOXYRIBONUCLEASE 7 SMALL SUBUNIT"/>
    <property type="match status" value="1"/>
</dbReference>
<dbReference type="NCBIfam" id="NF002140">
    <property type="entry name" value="PRK00977.1-4"/>
    <property type="match status" value="1"/>
</dbReference>
<evidence type="ECO:0000256" key="2">
    <source>
        <dbReference type="ARBA" id="ARBA00022490"/>
    </source>
</evidence>